<accession>A0A6J5L5M5</accession>
<keyword evidence="1" id="KW-1133">Transmembrane helix</keyword>
<keyword evidence="1" id="KW-0812">Transmembrane</keyword>
<organism evidence="2">
    <name type="scientific">uncultured Caudovirales phage</name>
    <dbReference type="NCBI Taxonomy" id="2100421"/>
    <lineage>
        <taxon>Viruses</taxon>
        <taxon>Duplodnaviria</taxon>
        <taxon>Heunggongvirae</taxon>
        <taxon>Uroviricota</taxon>
        <taxon>Caudoviricetes</taxon>
        <taxon>Peduoviridae</taxon>
        <taxon>Maltschvirus</taxon>
        <taxon>Maltschvirus maltsch</taxon>
    </lineage>
</organism>
<evidence type="ECO:0000313" key="2">
    <source>
        <dbReference type="EMBL" id="CAB4129225.1"/>
    </source>
</evidence>
<evidence type="ECO:0000256" key="1">
    <source>
        <dbReference type="SAM" id="Phobius"/>
    </source>
</evidence>
<gene>
    <name evidence="2" type="ORF">UFOVP112_323</name>
</gene>
<proteinExistence type="predicted"/>
<name>A0A6J5L5M5_9CAUD</name>
<reference evidence="2" key="1">
    <citation type="submission" date="2020-04" db="EMBL/GenBank/DDBJ databases">
        <authorList>
            <person name="Chiriac C."/>
            <person name="Salcher M."/>
            <person name="Ghai R."/>
            <person name="Kavagutti S V."/>
        </authorList>
    </citation>
    <scope>NUCLEOTIDE SEQUENCE</scope>
</reference>
<keyword evidence="1" id="KW-0472">Membrane</keyword>
<sequence length="93" mass="9968">MGEIFKIIGDLGMPVAAALGGGYFVYLTIKLLLQGVLGSIKGMAGIITALDNRVKTMNHDVIRIDTVVSNALGLRPDVERISRADGKNDARRD</sequence>
<feature type="transmembrane region" description="Helical" evidence="1">
    <location>
        <begin position="12"/>
        <end position="33"/>
    </location>
</feature>
<dbReference type="EMBL" id="LR796233">
    <property type="protein sequence ID" value="CAB4129225.1"/>
    <property type="molecule type" value="Genomic_DNA"/>
</dbReference>
<protein>
    <submittedName>
        <fullName evidence="2">Uncharacterized protein</fullName>
    </submittedName>
</protein>